<evidence type="ECO:0000256" key="8">
    <source>
        <dbReference type="SAM" id="Phobius"/>
    </source>
</evidence>
<dbReference type="PANTHER" id="PTHR21716:SF53">
    <property type="entry name" value="PERMEASE PERM-RELATED"/>
    <property type="match status" value="1"/>
</dbReference>
<feature type="transmembrane region" description="Helical" evidence="8">
    <location>
        <begin position="41"/>
        <end position="59"/>
    </location>
</feature>
<dbReference type="EMBL" id="JAFNJU010000011">
    <property type="protein sequence ID" value="MBO1265999.1"/>
    <property type="molecule type" value="Genomic_DNA"/>
</dbReference>
<comment type="caution">
    <text evidence="9">The sequence shown here is derived from an EMBL/GenBank/DDBJ whole genome shotgun (WGS) entry which is preliminary data.</text>
</comment>
<gene>
    <name evidence="9" type="ORF">J3A84_13250</name>
</gene>
<proteinExistence type="inferred from homology"/>
<dbReference type="Proteomes" id="UP000664218">
    <property type="component" value="Unassembled WGS sequence"/>
</dbReference>
<feature type="transmembrane region" description="Helical" evidence="8">
    <location>
        <begin position="240"/>
        <end position="259"/>
    </location>
</feature>
<evidence type="ECO:0000313" key="9">
    <source>
        <dbReference type="EMBL" id="MBO1265999.1"/>
    </source>
</evidence>
<evidence type="ECO:0000256" key="5">
    <source>
        <dbReference type="ARBA" id="ARBA00022692"/>
    </source>
</evidence>
<keyword evidence="5 8" id="KW-0812">Transmembrane</keyword>
<evidence type="ECO:0000256" key="1">
    <source>
        <dbReference type="ARBA" id="ARBA00004651"/>
    </source>
</evidence>
<keyword evidence="10" id="KW-1185">Reference proteome</keyword>
<keyword evidence="7 8" id="KW-0472">Membrane</keyword>
<sequence>MILDKKTVKSLITIIFSAILFAWALKHIPFILGVFGTILKPMIPLIIGASLAFVLNIYVKQLERFFAKIEKKKLKRALSIVVALLTLVLILALVLLIVIPEMARTFENIGKMLPGFFEDAKTWLEGLLGSFPMFQDYLNNIDFSLENIGETLMDIIMVGGNSLADFTVSVATSLFSGAMNILLGLIFAIYILFDKENLGRQVRRILYAYLPEKRVDQLLGISVLVSDIFQKFVTGQLTEAVILGMMFVVSMLIFGFPYAVVVGVLVTLTAIIPIVGAFIAMAIGFFLIFVNSPVQALWFLVLFFVLQQIEGDFIYPKVVGNSIGLPALWVLVAVMVGGGLYGILGILLAVPIASVFYVLIKRNVGNRLDDKDIDMRKYK</sequence>
<feature type="transmembrane region" description="Helical" evidence="8">
    <location>
        <begin position="12"/>
        <end position="35"/>
    </location>
</feature>
<name>A0A939HBA6_9CLOT</name>
<evidence type="ECO:0000256" key="2">
    <source>
        <dbReference type="ARBA" id="ARBA00009773"/>
    </source>
</evidence>
<dbReference type="PANTHER" id="PTHR21716">
    <property type="entry name" value="TRANSMEMBRANE PROTEIN"/>
    <property type="match status" value="1"/>
</dbReference>
<feature type="transmembrane region" description="Helical" evidence="8">
    <location>
        <begin position="296"/>
        <end position="315"/>
    </location>
</feature>
<evidence type="ECO:0000256" key="6">
    <source>
        <dbReference type="ARBA" id="ARBA00022989"/>
    </source>
</evidence>
<keyword evidence="3" id="KW-0813">Transport</keyword>
<reference evidence="9" key="1">
    <citation type="submission" date="2021-03" db="EMBL/GenBank/DDBJ databases">
        <title>Proteiniclasticum marinus sp. nov., isolated from tidal flat sediment.</title>
        <authorList>
            <person name="Namirimu T."/>
            <person name="Yang J.-A."/>
            <person name="Yang S.-H."/>
            <person name="Kim Y.-J."/>
            <person name="Kwon K.K."/>
        </authorList>
    </citation>
    <scope>NUCLEOTIDE SEQUENCE</scope>
    <source>
        <strain evidence="9">SCR006</strain>
    </source>
</reference>
<dbReference type="GO" id="GO:0055085">
    <property type="term" value="P:transmembrane transport"/>
    <property type="evidence" value="ECO:0007669"/>
    <property type="project" value="TreeGrafter"/>
</dbReference>
<comment type="similarity">
    <text evidence="2">Belongs to the autoinducer-2 exporter (AI-2E) (TC 2.A.86) family.</text>
</comment>
<evidence type="ECO:0000256" key="7">
    <source>
        <dbReference type="ARBA" id="ARBA00023136"/>
    </source>
</evidence>
<feature type="transmembrane region" description="Helical" evidence="8">
    <location>
        <begin position="265"/>
        <end position="289"/>
    </location>
</feature>
<dbReference type="Pfam" id="PF01594">
    <property type="entry name" value="AI-2E_transport"/>
    <property type="match status" value="1"/>
</dbReference>
<comment type="subcellular location">
    <subcellularLocation>
        <location evidence="1">Cell membrane</location>
        <topology evidence="1">Multi-pass membrane protein</topology>
    </subcellularLocation>
</comment>
<accession>A0A939HBA6</accession>
<dbReference type="RefSeq" id="WP_207600524.1">
    <property type="nucleotide sequence ID" value="NZ_JAFNJU010000011.1"/>
</dbReference>
<keyword evidence="4" id="KW-1003">Cell membrane</keyword>
<feature type="transmembrane region" description="Helical" evidence="8">
    <location>
        <begin position="327"/>
        <end position="360"/>
    </location>
</feature>
<dbReference type="InterPro" id="IPR002549">
    <property type="entry name" value="AI-2E-like"/>
</dbReference>
<evidence type="ECO:0000256" key="3">
    <source>
        <dbReference type="ARBA" id="ARBA00022448"/>
    </source>
</evidence>
<protein>
    <submittedName>
        <fullName evidence="9">AI-2E family transporter</fullName>
    </submittedName>
</protein>
<keyword evidence="6 8" id="KW-1133">Transmembrane helix</keyword>
<dbReference type="AlphaFoldDB" id="A0A939HBA6"/>
<evidence type="ECO:0000256" key="4">
    <source>
        <dbReference type="ARBA" id="ARBA00022475"/>
    </source>
</evidence>
<dbReference type="GO" id="GO:0005886">
    <property type="term" value="C:plasma membrane"/>
    <property type="evidence" value="ECO:0007669"/>
    <property type="project" value="UniProtKB-SubCell"/>
</dbReference>
<feature type="transmembrane region" description="Helical" evidence="8">
    <location>
        <begin position="170"/>
        <end position="193"/>
    </location>
</feature>
<evidence type="ECO:0000313" key="10">
    <source>
        <dbReference type="Proteomes" id="UP000664218"/>
    </source>
</evidence>
<feature type="transmembrane region" description="Helical" evidence="8">
    <location>
        <begin position="80"/>
        <end position="99"/>
    </location>
</feature>
<organism evidence="9 10">
    <name type="scientific">Proteiniclasticum aestuarii</name>
    <dbReference type="NCBI Taxonomy" id="2817862"/>
    <lineage>
        <taxon>Bacteria</taxon>
        <taxon>Bacillati</taxon>
        <taxon>Bacillota</taxon>
        <taxon>Clostridia</taxon>
        <taxon>Eubacteriales</taxon>
        <taxon>Clostridiaceae</taxon>
        <taxon>Proteiniclasticum</taxon>
    </lineage>
</organism>